<evidence type="ECO:0000256" key="1">
    <source>
        <dbReference type="ARBA" id="ARBA00001957"/>
    </source>
</evidence>
<dbReference type="InterPro" id="IPR020841">
    <property type="entry name" value="PKS_Beta-ketoAc_synthase_dom"/>
</dbReference>
<dbReference type="InterPro" id="IPR016039">
    <property type="entry name" value="Thiolase-like"/>
</dbReference>
<dbReference type="SMART" id="SM00825">
    <property type="entry name" value="PKS_KS"/>
    <property type="match status" value="1"/>
</dbReference>
<dbReference type="Gene3D" id="3.40.366.10">
    <property type="entry name" value="Malonyl-Coenzyme A Acyl Carrier Protein, domain 2"/>
    <property type="match status" value="1"/>
</dbReference>
<reference evidence="8" key="1">
    <citation type="submission" date="2019-08" db="EMBL/GenBank/DDBJ databases">
        <title>Complete genome sequence of a mangrove-derived Streptomyces xiamenensis.</title>
        <authorList>
            <person name="Xu J."/>
        </authorList>
    </citation>
    <scope>NUCLEOTIDE SEQUENCE</scope>
    <source>
        <strain evidence="8">318</strain>
    </source>
</reference>
<keyword evidence="5" id="KW-0511">Multifunctional enzyme</keyword>
<dbReference type="InterPro" id="IPR014030">
    <property type="entry name" value="Ketoacyl_synth_N"/>
</dbReference>
<dbReference type="Pfam" id="PF00109">
    <property type="entry name" value="ketoacyl-synt"/>
    <property type="match status" value="1"/>
</dbReference>
<dbReference type="InterPro" id="IPR014031">
    <property type="entry name" value="Ketoacyl_synth_C"/>
</dbReference>
<dbReference type="InterPro" id="IPR018201">
    <property type="entry name" value="Ketoacyl_synth_AS"/>
</dbReference>
<dbReference type="GO" id="GO:0004312">
    <property type="term" value="F:fatty acid synthase activity"/>
    <property type="evidence" value="ECO:0007669"/>
    <property type="project" value="TreeGrafter"/>
</dbReference>
<gene>
    <name evidence="8" type="ORF">SXIM_01960</name>
</gene>
<dbReference type="Pfam" id="PF00698">
    <property type="entry name" value="Acyl_transf_1"/>
    <property type="match status" value="1"/>
</dbReference>
<keyword evidence="6" id="KW-0012">Acyltransferase</keyword>
<keyword evidence="4" id="KW-0808">Transferase</keyword>
<dbReference type="EMBL" id="CP009922">
    <property type="protein sequence ID" value="AKG41580.1"/>
    <property type="molecule type" value="Genomic_DNA"/>
</dbReference>
<keyword evidence="9" id="KW-1185">Reference proteome</keyword>
<dbReference type="CDD" id="cd00833">
    <property type="entry name" value="PKS"/>
    <property type="match status" value="1"/>
</dbReference>
<dbReference type="PANTHER" id="PTHR43775">
    <property type="entry name" value="FATTY ACID SYNTHASE"/>
    <property type="match status" value="1"/>
</dbReference>
<evidence type="ECO:0000313" key="8">
    <source>
        <dbReference type="EMBL" id="AKG41580.1"/>
    </source>
</evidence>
<evidence type="ECO:0000256" key="6">
    <source>
        <dbReference type="ARBA" id="ARBA00023315"/>
    </source>
</evidence>
<dbReference type="Gene3D" id="3.40.47.10">
    <property type="match status" value="1"/>
</dbReference>
<dbReference type="SMART" id="SM00827">
    <property type="entry name" value="PKS_AT"/>
    <property type="match status" value="1"/>
</dbReference>
<dbReference type="InterPro" id="IPR014043">
    <property type="entry name" value="Acyl_transferase_dom"/>
</dbReference>
<dbReference type="Pfam" id="PF02801">
    <property type="entry name" value="Ketoacyl-synt_C"/>
    <property type="match status" value="1"/>
</dbReference>
<dbReference type="GO" id="GO:0031177">
    <property type="term" value="F:phosphopantetheine binding"/>
    <property type="evidence" value="ECO:0007669"/>
    <property type="project" value="UniProtKB-ARBA"/>
</dbReference>
<evidence type="ECO:0000259" key="7">
    <source>
        <dbReference type="PROSITE" id="PS52004"/>
    </source>
</evidence>
<dbReference type="HOGENOM" id="CLU_000022_16_6_11"/>
<dbReference type="InterPro" id="IPR016035">
    <property type="entry name" value="Acyl_Trfase/lysoPLipase"/>
</dbReference>
<evidence type="ECO:0000313" key="9">
    <source>
        <dbReference type="Proteomes" id="UP000034034"/>
    </source>
</evidence>
<dbReference type="InterPro" id="IPR015083">
    <property type="entry name" value="NorB/c/GfsB-D-like_docking"/>
</dbReference>
<dbReference type="FunFam" id="3.40.47.10:FF:000019">
    <property type="entry name" value="Polyketide synthase type I"/>
    <property type="match status" value="1"/>
</dbReference>
<dbReference type="SUPFAM" id="SSF53901">
    <property type="entry name" value="Thiolase-like"/>
    <property type="match status" value="1"/>
</dbReference>
<evidence type="ECO:0000256" key="3">
    <source>
        <dbReference type="ARBA" id="ARBA00022553"/>
    </source>
</evidence>
<dbReference type="GO" id="GO:0033068">
    <property type="term" value="P:macrolide biosynthetic process"/>
    <property type="evidence" value="ECO:0007669"/>
    <property type="project" value="UniProtKB-ARBA"/>
</dbReference>
<evidence type="ECO:0000256" key="5">
    <source>
        <dbReference type="ARBA" id="ARBA00023268"/>
    </source>
</evidence>
<proteinExistence type="predicted"/>
<dbReference type="SUPFAM" id="SSF52151">
    <property type="entry name" value="FabD/lysophospholipase-like"/>
    <property type="match status" value="1"/>
</dbReference>
<dbReference type="InterPro" id="IPR001227">
    <property type="entry name" value="Ac_transferase_dom_sf"/>
</dbReference>
<dbReference type="Proteomes" id="UP000034034">
    <property type="component" value="Chromosome"/>
</dbReference>
<feature type="domain" description="Ketosynthase family 3 (KS3)" evidence="7">
    <location>
        <begin position="35"/>
        <end position="461"/>
    </location>
</feature>
<keyword evidence="2" id="KW-0596">Phosphopantetheine</keyword>
<evidence type="ECO:0000256" key="2">
    <source>
        <dbReference type="ARBA" id="ARBA00022450"/>
    </source>
</evidence>
<comment type="cofactor">
    <cofactor evidence="1">
        <name>pantetheine 4'-phosphate</name>
        <dbReference type="ChEBI" id="CHEBI:47942"/>
    </cofactor>
</comment>
<dbReference type="Pfam" id="PF08990">
    <property type="entry name" value="Docking"/>
    <property type="match status" value="1"/>
</dbReference>
<protein>
    <submittedName>
        <fullName evidence="8">Polyketide synthase</fullName>
    </submittedName>
</protein>
<dbReference type="PANTHER" id="PTHR43775:SF51">
    <property type="entry name" value="INACTIVE PHENOLPHTHIOCEROL SYNTHESIS POLYKETIDE SYNTHASE TYPE I PKS1-RELATED"/>
    <property type="match status" value="1"/>
</dbReference>
<dbReference type="Pfam" id="PF16197">
    <property type="entry name" value="KAsynt_C_assoc"/>
    <property type="match status" value="1"/>
</dbReference>
<dbReference type="KEGG" id="sxi:SXIM_01960"/>
<organism evidence="8 9">
    <name type="scientific">Streptomyces xiamenensis</name>
    <dbReference type="NCBI Taxonomy" id="408015"/>
    <lineage>
        <taxon>Bacteria</taxon>
        <taxon>Bacillati</taxon>
        <taxon>Actinomycetota</taxon>
        <taxon>Actinomycetes</taxon>
        <taxon>Kitasatosporales</taxon>
        <taxon>Streptomycetaceae</taxon>
        <taxon>Streptomyces</taxon>
    </lineage>
</organism>
<dbReference type="RefSeq" id="WP_053116057.1">
    <property type="nucleotide sequence ID" value="NZ_CP009922.3"/>
</dbReference>
<accession>A0A0F7FP12</accession>
<dbReference type="PROSITE" id="PS52004">
    <property type="entry name" value="KS3_2"/>
    <property type="match status" value="1"/>
</dbReference>
<dbReference type="GO" id="GO:0006633">
    <property type="term" value="P:fatty acid biosynthetic process"/>
    <property type="evidence" value="ECO:0007669"/>
    <property type="project" value="InterPro"/>
</dbReference>
<dbReference type="InterPro" id="IPR032821">
    <property type="entry name" value="PKS_assoc"/>
</dbReference>
<sequence length="806" mass="85446">MTNDSVEPYVEALRNTLKEVQALRQQNHQLAAALTEPVAIIGMACHYPGDADSPDALWRLLLDETDAISSFPHDRGWELDTLFDPDPHHHGTSYTHQGGFLSRADRFDASFFEISDLEALSMDPQQRLLLETAWESVEDARIDATTLRGSSTGVFIGSNAQEYPTLATERLGEVEGMIITGSATSIMSGRIAYHLGLTGPALTVDTACSSSLVALHQAVRSLRTQECDLALVGGATVMSTPTAFIEFSRQQALAGDGRCKPFAAASDGTGFAEGVGIVVVERLTDAVSRGHRIHAVIRGSAVNADGTSNGLTAPSGPAQQRVIRRALADARISAAEVDVVEAHGTGTELGDSVEAAALLATYGQERQAHEPLLLGTLKPNIGHTQASSGIASVIKIAQAMKAGVLPKTLHIDRPHPEVDWAGGHVELIDRTRKWPDTGHPRRAGITALGMSGTNAHVILEQQPSTEPDRAPGRTPPVLPWPVSGHSAAALGAQARRLTEHLDTRPAPHPTDLAWSLVHTRAAHTHRAVVVGSGLDDLRAGLAAVADAQPSASVVTGQPVAGGVGLVFTGPGSAPAGMGRELYEACPAYAKALDEICSHLGAETGTAVRAAVWGDRAPQPPGWTPLVELAFGVSYYRLLSSWGLRPSLVSGRGASRVTAAHVAGLLCLADAVRLAEAVESGSRSEVQQVLDGLSVAELEFPVPYVHAELRTAGFWFGTDTPPPDLWKQRDVATVVECGPASVEAGPGVTVLRAPAAEPMTAMTLLAQLYCRGVEIDWEAVFREVEPGTVDLPTYAFQRERYWLAESR</sequence>
<dbReference type="PATRIC" id="fig|408015.6.peg.215"/>
<name>A0A0F7FP12_9ACTN</name>
<keyword evidence="3" id="KW-0597">Phosphoprotein</keyword>
<dbReference type="STRING" id="408015.SXIM_01960"/>
<evidence type="ECO:0000256" key="4">
    <source>
        <dbReference type="ARBA" id="ARBA00022679"/>
    </source>
</evidence>
<dbReference type="Gene3D" id="3.30.70.3290">
    <property type="match status" value="1"/>
</dbReference>
<dbReference type="PROSITE" id="PS00606">
    <property type="entry name" value="KS3_1"/>
    <property type="match status" value="1"/>
</dbReference>
<dbReference type="AlphaFoldDB" id="A0A0F7FP12"/>
<dbReference type="InterPro" id="IPR050091">
    <property type="entry name" value="PKS_NRPS_Biosynth_Enz"/>
</dbReference>
<dbReference type="GO" id="GO:0004315">
    <property type="term" value="F:3-oxoacyl-[acyl-carrier-protein] synthase activity"/>
    <property type="evidence" value="ECO:0007669"/>
    <property type="project" value="InterPro"/>
</dbReference>